<dbReference type="Proteomes" id="UP000683925">
    <property type="component" value="Unassembled WGS sequence"/>
</dbReference>
<accession>A0A8S1XUB5</accession>
<keyword evidence="4" id="KW-1185">Reference proteome</keyword>
<sequence>MNLYLLLFLLHFDCYLIILNSTRQVINEFCVNHESKKDLIIVVEDVVEEEMEIQWELLYINTDPAMTVNGCLTQQYQKRAYTDWAVRLGNQILLAERQEFNFTLQEPRRFYNLIDLPIFNDSNKLVMSGAIFKINNTKLQINSDYFIRVTATKNKIQIFSQLLQIRIMILKGDLIPRQIISLQKLVDLDQTQIILTTAATYDWKIFIKDPTRFGPILSTISEQKTSFINISLTPTWTDKLYIITIIVIDSDGVQYYQTDWFHQKGQQWTSQSIIDCNITVLSDNNLSNWTQRYSCLEWSTGELKVLLPQYDYVHFLQYSECNNDGQLQSSYQPLQYCLCKDNYTGDQCQTYIDEGYYNQTQSYFQILINNFQAQTLDNSTFQRILYLLVKETQGYDQMLFDLVNSKSFYFSQQLLLIYDTLAIKSIINNKTNITIDIFKSVSNIKNLFEMTGIISYTNFIFYISTINQLKQIENNTFLLEYTSNTFVDYSSKCIFLSSSFIFAQMTLYSPQLSYFIGSNIYSQYMNCQVFSINTNLILNINTNITIVTNFLLSQIQRPTQLRCKSNSTINICRIHKLYDNYAEASFDAYFGPYVIERSPIQKTFDYQTIVESIQNPSFDILFNFMIIHKTSFINISLTPTWTDKLYIITIIVIDSDGVQYYQTDWFHQKGQQWTSQSIIDCNITVLSDNNLSNWTQRYSCLEWSTGELKVLLPQYDYVHFLQYSECNNDGQLQSSYQPLQYCLCKDNYTGDQCQTYIDEGYYNQTQSYFQILINNFQAQTLDNSTFQRILYLLVKETQGYDQMLFDLVNSKSFYFSQQLLLIYDTLAIKSIINNKTNITIDIFKSVSNIKNLFEMTGIISYTNFIFYISTINQLKQIENNTFLLEYTSNTFVDYSSKCIFLSSSFIFAQMTLYSPQLSYFIGSNIYSQYMNCQVFSINTNLILNINTNITIVTNFLLSQIQRPTQLRCKSNSTINICRIHKLYDNYAEASFDAYFGPYVIERSPIQKTFDYQTIVESIQNPSFDILFNFMIIHVLFNF</sequence>
<proteinExistence type="predicted"/>
<reference evidence="3" key="1">
    <citation type="submission" date="2021-01" db="EMBL/GenBank/DDBJ databases">
        <authorList>
            <consortium name="Genoscope - CEA"/>
            <person name="William W."/>
        </authorList>
    </citation>
    <scope>NUCLEOTIDE SEQUENCE</scope>
</reference>
<feature type="chain" id="PRO_5035758980" description="EGF-like domain-containing protein" evidence="1">
    <location>
        <begin position="22"/>
        <end position="1038"/>
    </location>
</feature>
<feature type="signal peptide" evidence="1">
    <location>
        <begin position="1"/>
        <end position="21"/>
    </location>
</feature>
<dbReference type="OrthoDB" id="304487at2759"/>
<feature type="domain" description="EGF-like" evidence="2">
    <location>
        <begin position="337"/>
        <end position="348"/>
    </location>
</feature>
<evidence type="ECO:0000313" key="4">
    <source>
        <dbReference type="Proteomes" id="UP000683925"/>
    </source>
</evidence>
<keyword evidence="1" id="KW-0732">Signal</keyword>
<gene>
    <name evidence="3" type="ORF">POCTA_138.1.T1330055</name>
</gene>
<evidence type="ECO:0000259" key="2">
    <source>
        <dbReference type="PROSITE" id="PS00022"/>
    </source>
</evidence>
<feature type="domain" description="EGF-like" evidence="2">
    <location>
        <begin position="742"/>
        <end position="753"/>
    </location>
</feature>
<dbReference type="InterPro" id="IPR000742">
    <property type="entry name" value="EGF"/>
</dbReference>
<comment type="caution">
    <text evidence="3">The sequence shown here is derived from an EMBL/GenBank/DDBJ whole genome shotgun (WGS) entry which is preliminary data.</text>
</comment>
<dbReference type="InterPro" id="IPR002049">
    <property type="entry name" value="LE_dom"/>
</dbReference>
<evidence type="ECO:0000313" key="3">
    <source>
        <dbReference type="EMBL" id="CAD8204573.1"/>
    </source>
</evidence>
<evidence type="ECO:0000256" key="1">
    <source>
        <dbReference type="SAM" id="SignalP"/>
    </source>
</evidence>
<dbReference type="AlphaFoldDB" id="A0A8S1XUB5"/>
<dbReference type="CDD" id="cd00055">
    <property type="entry name" value="EGF_Lam"/>
    <property type="match status" value="2"/>
</dbReference>
<name>A0A8S1XUB5_PAROT</name>
<protein>
    <recommendedName>
        <fullName evidence="2">EGF-like domain-containing protein</fullName>
    </recommendedName>
</protein>
<dbReference type="EMBL" id="CAJJDP010000134">
    <property type="protein sequence ID" value="CAD8204573.1"/>
    <property type="molecule type" value="Genomic_DNA"/>
</dbReference>
<dbReference type="PROSITE" id="PS00022">
    <property type="entry name" value="EGF_1"/>
    <property type="match status" value="2"/>
</dbReference>
<organism evidence="3 4">
    <name type="scientific">Paramecium octaurelia</name>
    <dbReference type="NCBI Taxonomy" id="43137"/>
    <lineage>
        <taxon>Eukaryota</taxon>
        <taxon>Sar</taxon>
        <taxon>Alveolata</taxon>
        <taxon>Ciliophora</taxon>
        <taxon>Intramacronucleata</taxon>
        <taxon>Oligohymenophorea</taxon>
        <taxon>Peniculida</taxon>
        <taxon>Parameciidae</taxon>
        <taxon>Paramecium</taxon>
    </lineage>
</organism>